<evidence type="ECO:0000256" key="1">
    <source>
        <dbReference type="SAM" id="MobiDB-lite"/>
    </source>
</evidence>
<dbReference type="KEGG" id="pnd:Pla175_08620"/>
<gene>
    <name evidence="2" type="ORF">Pla175_08620</name>
</gene>
<reference evidence="2 3" key="1">
    <citation type="submission" date="2019-02" db="EMBL/GenBank/DDBJ databases">
        <title>Deep-cultivation of Planctomycetes and their phenomic and genomic characterization uncovers novel biology.</title>
        <authorList>
            <person name="Wiegand S."/>
            <person name="Jogler M."/>
            <person name="Boedeker C."/>
            <person name="Pinto D."/>
            <person name="Vollmers J."/>
            <person name="Rivas-Marin E."/>
            <person name="Kohn T."/>
            <person name="Peeters S.H."/>
            <person name="Heuer A."/>
            <person name="Rast P."/>
            <person name="Oberbeckmann S."/>
            <person name="Bunk B."/>
            <person name="Jeske O."/>
            <person name="Meyerdierks A."/>
            <person name="Storesund J.E."/>
            <person name="Kallscheuer N."/>
            <person name="Luecker S."/>
            <person name="Lage O.M."/>
            <person name="Pohl T."/>
            <person name="Merkel B.J."/>
            <person name="Hornburger P."/>
            <person name="Mueller R.-W."/>
            <person name="Bruemmer F."/>
            <person name="Labrenz M."/>
            <person name="Spormann A.M."/>
            <person name="Op den Camp H."/>
            <person name="Overmann J."/>
            <person name="Amann R."/>
            <person name="Jetten M.S.M."/>
            <person name="Mascher T."/>
            <person name="Medema M.H."/>
            <person name="Devos D.P."/>
            <person name="Kaster A.-K."/>
            <person name="Ovreas L."/>
            <person name="Rohde M."/>
            <person name="Galperin M.Y."/>
            <person name="Jogler C."/>
        </authorList>
    </citation>
    <scope>NUCLEOTIDE SEQUENCE [LARGE SCALE GENOMIC DNA]</scope>
    <source>
        <strain evidence="2 3">Pla175</strain>
    </source>
</reference>
<dbReference type="EMBL" id="CP036291">
    <property type="protein sequence ID" value="QDU87500.1"/>
    <property type="molecule type" value="Genomic_DNA"/>
</dbReference>
<organism evidence="2 3">
    <name type="scientific">Pirellulimonas nuda</name>
    <dbReference type="NCBI Taxonomy" id="2528009"/>
    <lineage>
        <taxon>Bacteria</taxon>
        <taxon>Pseudomonadati</taxon>
        <taxon>Planctomycetota</taxon>
        <taxon>Planctomycetia</taxon>
        <taxon>Pirellulales</taxon>
        <taxon>Lacipirellulaceae</taxon>
        <taxon>Pirellulimonas</taxon>
    </lineage>
</organism>
<dbReference type="AlphaFoldDB" id="A0A518D7P1"/>
<dbReference type="RefSeq" id="WP_315851506.1">
    <property type="nucleotide sequence ID" value="NZ_CP036291.1"/>
</dbReference>
<sequence length="169" mass="18452">MATRTPAKRTTPTRSAAAATKKPAAKSGAAKSSPKKTAARKSPAKPAKKVVGEEEVTVDRRRGEQAVEEAAPPKLERRKKVVRRRQIDPTTCERDYSDDEVQFMNALDEYKRASGRMFPTCSEVLEVVRGLGYVKLSPAELAAARATGEVEVEPLGGPQDDDREQDDSL</sequence>
<accession>A0A518D7P1</accession>
<name>A0A518D7P1_9BACT</name>
<feature type="compositionally biased region" description="Acidic residues" evidence="1">
    <location>
        <begin position="159"/>
        <end position="169"/>
    </location>
</feature>
<protein>
    <submittedName>
        <fullName evidence="2">Uncharacterized protein</fullName>
    </submittedName>
</protein>
<evidence type="ECO:0000313" key="3">
    <source>
        <dbReference type="Proteomes" id="UP000317429"/>
    </source>
</evidence>
<feature type="compositionally biased region" description="Low complexity" evidence="1">
    <location>
        <begin position="1"/>
        <end position="32"/>
    </location>
</feature>
<keyword evidence="3" id="KW-1185">Reference proteome</keyword>
<feature type="compositionally biased region" description="Basic residues" evidence="1">
    <location>
        <begin position="33"/>
        <end position="48"/>
    </location>
</feature>
<feature type="region of interest" description="Disordered" evidence="1">
    <location>
        <begin position="144"/>
        <end position="169"/>
    </location>
</feature>
<feature type="region of interest" description="Disordered" evidence="1">
    <location>
        <begin position="1"/>
        <end position="73"/>
    </location>
</feature>
<dbReference type="Proteomes" id="UP000317429">
    <property type="component" value="Chromosome"/>
</dbReference>
<evidence type="ECO:0000313" key="2">
    <source>
        <dbReference type="EMBL" id="QDU87500.1"/>
    </source>
</evidence>
<proteinExistence type="predicted"/>